<reference evidence="4 5" key="1">
    <citation type="journal article" date="2020" name="Genome Biol. Evol.">
        <title>Comparative genomics of strictly vertically transmitted, feminizing microsporidia endosymbionts of amphipod crustaceans.</title>
        <authorList>
            <person name="Cormier A."/>
            <person name="Chebbi M.A."/>
            <person name="Giraud I."/>
            <person name="Wattier R."/>
            <person name="Teixeira M."/>
            <person name="Gilbert C."/>
            <person name="Rigaud T."/>
            <person name="Cordaux R."/>
        </authorList>
    </citation>
    <scope>NUCLEOTIDE SEQUENCE [LARGE SCALE GENOMIC DNA]</scope>
    <source>
        <strain evidence="4 5">Ou3-Ou53</strain>
    </source>
</reference>
<dbReference type="Proteomes" id="UP000740883">
    <property type="component" value="Unassembled WGS sequence"/>
</dbReference>
<comment type="caution">
    <text evidence="4">The sequence shown here is derived from an EMBL/GenBank/DDBJ whole genome shotgun (WGS) entry which is preliminary data.</text>
</comment>
<dbReference type="OrthoDB" id="3269380at2759"/>
<keyword evidence="1" id="KW-0863">Zinc-finger</keyword>
<feature type="compositionally biased region" description="Polar residues" evidence="2">
    <location>
        <begin position="33"/>
        <end position="50"/>
    </location>
</feature>
<dbReference type="InterPro" id="IPR013087">
    <property type="entry name" value="Znf_C2H2_type"/>
</dbReference>
<gene>
    <name evidence="4" type="ORF">NGRA_1955</name>
</gene>
<dbReference type="PROSITE" id="PS00028">
    <property type="entry name" value="ZINC_FINGER_C2H2_1"/>
    <property type="match status" value="2"/>
</dbReference>
<sequence>KSDITVRTKRTIKNKPTTKKQIASTAEKVNPIGDTTKTIDNNRDSTNTANEEMVKNKRRFEEGQFIEIETPSTKKLKRASSTDARFKCNKCGSIFSCGFGLRYHCDNVHTIEKDQVLKKFNCPFEDCSRKYKNNNGLKYHLNKFHQAIYTSEQPNIDDY</sequence>
<name>A0A9P6GZ21_9MICR</name>
<feature type="domain" description="C2H2-type" evidence="3">
    <location>
        <begin position="86"/>
        <end position="114"/>
    </location>
</feature>
<evidence type="ECO:0000259" key="3">
    <source>
        <dbReference type="PROSITE" id="PS50157"/>
    </source>
</evidence>
<evidence type="ECO:0000313" key="4">
    <source>
        <dbReference type="EMBL" id="KAF9762531.1"/>
    </source>
</evidence>
<evidence type="ECO:0000313" key="5">
    <source>
        <dbReference type="Proteomes" id="UP000740883"/>
    </source>
</evidence>
<dbReference type="Gene3D" id="3.30.160.60">
    <property type="entry name" value="Classic Zinc Finger"/>
    <property type="match status" value="1"/>
</dbReference>
<feature type="non-terminal residue" evidence="4">
    <location>
        <position position="1"/>
    </location>
</feature>
<protein>
    <submittedName>
        <fullName evidence="4">Zinc finger C2H2 protein</fullName>
    </submittedName>
</protein>
<dbReference type="GO" id="GO:0008270">
    <property type="term" value="F:zinc ion binding"/>
    <property type="evidence" value="ECO:0007669"/>
    <property type="project" value="UniProtKB-KW"/>
</dbReference>
<evidence type="ECO:0000256" key="2">
    <source>
        <dbReference type="SAM" id="MobiDB-lite"/>
    </source>
</evidence>
<evidence type="ECO:0000256" key="1">
    <source>
        <dbReference type="PROSITE-ProRule" id="PRU00042"/>
    </source>
</evidence>
<dbReference type="PROSITE" id="PS50157">
    <property type="entry name" value="ZINC_FINGER_C2H2_2"/>
    <property type="match status" value="2"/>
</dbReference>
<keyword evidence="1" id="KW-0862">Zinc</keyword>
<dbReference type="SMART" id="SM00355">
    <property type="entry name" value="ZnF_C2H2"/>
    <property type="match status" value="2"/>
</dbReference>
<accession>A0A9P6GZ21</accession>
<dbReference type="EMBL" id="SBJO01000158">
    <property type="protein sequence ID" value="KAF9762531.1"/>
    <property type="molecule type" value="Genomic_DNA"/>
</dbReference>
<dbReference type="InterPro" id="IPR036236">
    <property type="entry name" value="Znf_C2H2_sf"/>
</dbReference>
<keyword evidence="1" id="KW-0479">Metal-binding</keyword>
<keyword evidence="5" id="KW-1185">Reference proteome</keyword>
<feature type="domain" description="C2H2-type" evidence="3">
    <location>
        <begin position="120"/>
        <end position="154"/>
    </location>
</feature>
<dbReference type="SUPFAM" id="SSF57667">
    <property type="entry name" value="beta-beta-alpha zinc fingers"/>
    <property type="match status" value="1"/>
</dbReference>
<dbReference type="AlphaFoldDB" id="A0A9P6GZ21"/>
<proteinExistence type="predicted"/>
<organism evidence="4 5">
    <name type="scientific">Nosema granulosis</name>
    <dbReference type="NCBI Taxonomy" id="83296"/>
    <lineage>
        <taxon>Eukaryota</taxon>
        <taxon>Fungi</taxon>
        <taxon>Fungi incertae sedis</taxon>
        <taxon>Microsporidia</taxon>
        <taxon>Nosematidae</taxon>
        <taxon>Nosema</taxon>
    </lineage>
</organism>
<feature type="region of interest" description="Disordered" evidence="2">
    <location>
        <begin position="31"/>
        <end position="55"/>
    </location>
</feature>